<evidence type="ECO:0000313" key="2">
    <source>
        <dbReference type="Proteomes" id="UP000315344"/>
    </source>
</evidence>
<reference evidence="1 2" key="1">
    <citation type="journal article" date="2017" name="Nat. Commun.">
        <title>In situ click chemistry generation of cyclooxygenase-2 inhibitors.</title>
        <authorList>
            <person name="Bhardwaj A."/>
            <person name="Kaur J."/>
            <person name="Wuest M."/>
            <person name="Wuest F."/>
        </authorList>
    </citation>
    <scope>NUCLEOTIDE SEQUENCE [LARGE SCALE GENOMIC DNA]</scope>
    <source>
        <strain evidence="1">S2_012_000_R3_94</strain>
    </source>
</reference>
<dbReference type="EMBL" id="VAFL01000007">
    <property type="protein sequence ID" value="TKW66507.1"/>
    <property type="molecule type" value="Genomic_DNA"/>
</dbReference>
<organism evidence="1 2">
    <name type="scientific">Paracoccus denitrificans</name>
    <dbReference type="NCBI Taxonomy" id="266"/>
    <lineage>
        <taxon>Bacteria</taxon>
        <taxon>Pseudomonadati</taxon>
        <taxon>Pseudomonadota</taxon>
        <taxon>Alphaproteobacteria</taxon>
        <taxon>Rhodobacterales</taxon>
        <taxon>Paracoccaceae</taxon>
        <taxon>Paracoccus</taxon>
    </lineage>
</organism>
<comment type="caution">
    <text evidence="1">The sequence shown here is derived from an EMBL/GenBank/DDBJ whole genome shotgun (WGS) entry which is preliminary data.</text>
</comment>
<evidence type="ECO:0000313" key="1">
    <source>
        <dbReference type="EMBL" id="TKW66507.1"/>
    </source>
</evidence>
<gene>
    <name evidence="1" type="ORF">DI616_11185</name>
</gene>
<proteinExistence type="predicted"/>
<dbReference type="AlphaFoldDB" id="A0A533I7M5"/>
<accession>A0A533I7M5</accession>
<protein>
    <submittedName>
        <fullName evidence="1">Uncharacterized protein</fullName>
    </submittedName>
</protein>
<dbReference type="Proteomes" id="UP000315344">
    <property type="component" value="Unassembled WGS sequence"/>
</dbReference>
<name>A0A533I7M5_PARDE</name>
<sequence length="182" mass="19582">MSALLQFEDFSAPRAATARHFTADDLAAEYQRGLSDGAAQSRNDTWDELCALLERALSNAGDEARIRRRSVTETVSAITPVLQAVALKLASVPCDRLTDQLATELEQLCLAGIAPTCRISGGVDLIERLGNRIEMKGLQGVTLLPGARTEITFDGGRITVDPEDITAQIGRILAEISPSMED</sequence>